<evidence type="ECO:0000256" key="1">
    <source>
        <dbReference type="ARBA" id="ARBA00022723"/>
    </source>
</evidence>
<dbReference type="GO" id="GO:0046872">
    <property type="term" value="F:metal ion binding"/>
    <property type="evidence" value="ECO:0007669"/>
    <property type="project" value="UniProtKB-KW"/>
</dbReference>
<dbReference type="AlphaFoldDB" id="A0A9X3MQ02"/>
<dbReference type="Gene3D" id="1.10.640.10">
    <property type="entry name" value="Haem peroxidase domain superfamily, animal type"/>
    <property type="match status" value="1"/>
</dbReference>
<dbReference type="GO" id="GO:0020037">
    <property type="term" value="F:heme binding"/>
    <property type="evidence" value="ECO:0007669"/>
    <property type="project" value="InterPro"/>
</dbReference>
<dbReference type="GO" id="GO:0006631">
    <property type="term" value="P:fatty acid metabolic process"/>
    <property type="evidence" value="ECO:0007669"/>
    <property type="project" value="UniProtKB-ARBA"/>
</dbReference>
<keyword evidence="6" id="KW-1185">Reference proteome</keyword>
<dbReference type="InterPro" id="IPR010255">
    <property type="entry name" value="Haem_peroxidase_sf"/>
</dbReference>
<evidence type="ECO:0008006" key="7">
    <source>
        <dbReference type="Google" id="ProtNLM"/>
    </source>
</evidence>
<accession>A0A9X3MQ02</accession>
<comment type="caution">
    <text evidence="5">The sequence shown here is derived from an EMBL/GenBank/DDBJ whole genome shotgun (WGS) entry which is preliminary data.</text>
</comment>
<dbReference type="Pfam" id="PF03098">
    <property type="entry name" value="An_peroxidase"/>
    <property type="match status" value="1"/>
</dbReference>
<gene>
    <name evidence="5" type="ORF">OM076_05595</name>
</gene>
<dbReference type="InterPro" id="IPR019791">
    <property type="entry name" value="Haem_peroxidase_animal"/>
</dbReference>
<dbReference type="PRINTS" id="PR00457">
    <property type="entry name" value="ANPEROXIDASE"/>
</dbReference>
<dbReference type="Proteomes" id="UP001149140">
    <property type="component" value="Unassembled WGS sequence"/>
</dbReference>
<name>A0A9X3MQ02_9ACTN</name>
<dbReference type="GO" id="GO:0016702">
    <property type="term" value="F:oxidoreductase activity, acting on single donors with incorporation of molecular oxygen, incorporation of two atoms of oxygen"/>
    <property type="evidence" value="ECO:0007669"/>
    <property type="project" value="TreeGrafter"/>
</dbReference>
<protein>
    <recommendedName>
        <fullName evidence="7">Heme peroxidase</fullName>
    </recommendedName>
</protein>
<dbReference type="InterPro" id="IPR037120">
    <property type="entry name" value="Haem_peroxidase_sf_animal"/>
</dbReference>
<dbReference type="InterPro" id="IPR050783">
    <property type="entry name" value="Oxylipin_biosynth_metab"/>
</dbReference>
<evidence type="ECO:0000256" key="4">
    <source>
        <dbReference type="ARBA" id="ARBA00023004"/>
    </source>
</evidence>
<dbReference type="GO" id="GO:0005737">
    <property type="term" value="C:cytoplasm"/>
    <property type="evidence" value="ECO:0007669"/>
    <property type="project" value="TreeGrafter"/>
</dbReference>
<dbReference type="PANTHER" id="PTHR11903:SF39">
    <property type="entry name" value="PROSTAGLANDIN G_H SYNTHASE 2-LIKE"/>
    <property type="match status" value="1"/>
</dbReference>
<evidence type="ECO:0000313" key="6">
    <source>
        <dbReference type="Proteomes" id="UP001149140"/>
    </source>
</evidence>
<dbReference type="GO" id="GO:0004601">
    <property type="term" value="F:peroxidase activity"/>
    <property type="evidence" value="ECO:0007669"/>
    <property type="project" value="InterPro"/>
</dbReference>
<keyword evidence="3" id="KW-0560">Oxidoreductase</keyword>
<reference evidence="5" key="1">
    <citation type="submission" date="2022-10" db="EMBL/GenBank/DDBJ databases">
        <title>The WGS of Solirubrobacter ginsenosidimutans DSM 21036.</title>
        <authorList>
            <person name="Jiang Z."/>
        </authorList>
    </citation>
    <scope>NUCLEOTIDE SEQUENCE</scope>
    <source>
        <strain evidence="5">DSM 21036</strain>
    </source>
</reference>
<keyword evidence="4" id="KW-0408">Iron</keyword>
<proteinExistence type="predicted"/>
<evidence type="ECO:0000256" key="3">
    <source>
        <dbReference type="ARBA" id="ARBA00023002"/>
    </source>
</evidence>
<evidence type="ECO:0000256" key="2">
    <source>
        <dbReference type="ARBA" id="ARBA00022964"/>
    </source>
</evidence>
<dbReference type="GO" id="GO:0006979">
    <property type="term" value="P:response to oxidative stress"/>
    <property type="evidence" value="ECO:0007669"/>
    <property type="project" value="InterPro"/>
</dbReference>
<dbReference type="RefSeq" id="WP_270038497.1">
    <property type="nucleotide sequence ID" value="NZ_JAPDOD010000003.1"/>
</dbReference>
<dbReference type="EMBL" id="JAPDOD010000003">
    <property type="protein sequence ID" value="MDA0159727.1"/>
    <property type="molecule type" value="Genomic_DNA"/>
</dbReference>
<dbReference type="PROSITE" id="PS50292">
    <property type="entry name" value="PEROXIDASE_3"/>
    <property type="match status" value="1"/>
</dbReference>
<organism evidence="5 6">
    <name type="scientific">Solirubrobacter ginsenosidimutans</name>
    <dbReference type="NCBI Taxonomy" id="490573"/>
    <lineage>
        <taxon>Bacteria</taxon>
        <taxon>Bacillati</taxon>
        <taxon>Actinomycetota</taxon>
        <taxon>Thermoleophilia</taxon>
        <taxon>Solirubrobacterales</taxon>
        <taxon>Solirubrobacteraceae</taxon>
        <taxon>Solirubrobacter</taxon>
    </lineage>
</organism>
<sequence>MTRSRERDGWQNQLQFSVLTNFEPAWRFLHSRPRLRRITNHALINSAVSTMPARPNALSTLEPYTSWSSLTDRTYSGRHLPPVKASGLPDQERVADLFTRSGAGTPCPKSTVLFAYFAQWFTDGFLRSDRHAPRDPRRNDSRHEIDLLPLYGVTPAWTEQLRAHAGGRLKSQRIGGAEFPPYLYDGGVKKPEFSELTVVRPDQIPADRLDTLFAAGSDTTNSQVGFTLLNTLFLREHNRVAGVLADAYPGWDDERLFQTARNIMIVLLIKIVIEEYINHITPYHFRLQADPVPFKREAWIRPNWMAIEFNLLYRWHGLIPPTLHGEPVWKTIFNPALVVERGVGPLIDDASRHRANRVGVFNTDPALRPVELASIREARAVQLAPYNDYRALASFPRVTDFDQITGDEATQSALKDLYGHVDRIEFFPGLFAEDARPNSVLPSLIGRMVGVDAFSQALTNPLLSPHVFNERTFSAAGMEIIGGTGRLADIVGRNVPEAPGEYLVTMTREGWQRI</sequence>
<dbReference type="CDD" id="cd09816">
    <property type="entry name" value="prostaglandin_endoperoxide_synthase"/>
    <property type="match status" value="1"/>
</dbReference>
<dbReference type="PANTHER" id="PTHR11903">
    <property type="entry name" value="PROSTAGLANDIN G/H SYNTHASE"/>
    <property type="match status" value="1"/>
</dbReference>
<dbReference type="SUPFAM" id="SSF48113">
    <property type="entry name" value="Heme-dependent peroxidases"/>
    <property type="match status" value="1"/>
</dbReference>
<keyword evidence="1" id="KW-0479">Metal-binding</keyword>
<evidence type="ECO:0000313" key="5">
    <source>
        <dbReference type="EMBL" id="MDA0159727.1"/>
    </source>
</evidence>
<dbReference type="GO" id="GO:0004666">
    <property type="term" value="F:prostaglandin-endoperoxide synthase activity"/>
    <property type="evidence" value="ECO:0007669"/>
    <property type="project" value="TreeGrafter"/>
</dbReference>
<keyword evidence="2" id="KW-0223">Dioxygenase</keyword>